<dbReference type="AlphaFoldDB" id="A0A2J6T5Q4"/>
<proteinExistence type="predicted"/>
<dbReference type="EMBL" id="KZ613822">
    <property type="protein sequence ID" value="PMD58354.1"/>
    <property type="molecule type" value="Genomic_DNA"/>
</dbReference>
<dbReference type="RefSeq" id="XP_024735258.1">
    <property type="nucleotide sequence ID" value="XM_024872763.1"/>
</dbReference>
<name>A0A2J6T5Q4_9HELO</name>
<dbReference type="GeneID" id="36580843"/>
<organism evidence="1 2">
    <name type="scientific">Hyaloscypha bicolor E</name>
    <dbReference type="NCBI Taxonomy" id="1095630"/>
    <lineage>
        <taxon>Eukaryota</taxon>
        <taxon>Fungi</taxon>
        <taxon>Dikarya</taxon>
        <taxon>Ascomycota</taxon>
        <taxon>Pezizomycotina</taxon>
        <taxon>Leotiomycetes</taxon>
        <taxon>Helotiales</taxon>
        <taxon>Hyaloscyphaceae</taxon>
        <taxon>Hyaloscypha</taxon>
        <taxon>Hyaloscypha bicolor</taxon>
    </lineage>
</organism>
<dbReference type="InParanoid" id="A0A2J6T5Q4"/>
<reference evidence="1 2" key="1">
    <citation type="submission" date="2016-04" db="EMBL/GenBank/DDBJ databases">
        <title>A degradative enzymes factory behind the ericoid mycorrhizal symbiosis.</title>
        <authorList>
            <consortium name="DOE Joint Genome Institute"/>
            <person name="Martino E."/>
            <person name="Morin E."/>
            <person name="Grelet G."/>
            <person name="Kuo A."/>
            <person name="Kohler A."/>
            <person name="Daghino S."/>
            <person name="Barry K."/>
            <person name="Choi C."/>
            <person name="Cichocki N."/>
            <person name="Clum A."/>
            <person name="Copeland A."/>
            <person name="Hainaut M."/>
            <person name="Haridas S."/>
            <person name="Labutti K."/>
            <person name="Lindquist E."/>
            <person name="Lipzen A."/>
            <person name="Khouja H.-R."/>
            <person name="Murat C."/>
            <person name="Ohm R."/>
            <person name="Olson A."/>
            <person name="Spatafora J."/>
            <person name="Veneault-Fourrey C."/>
            <person name="Henrissat B."/>
            <person name="Grigoriev I."/>
            <person name="Martin F."/>
            <person name="Perotto S."/>
        </authorList>
    </citation>
    <scope>NUCLEOTIDE SEQUENCE [LARGE SCALE GENOMIC DNA]</scope>
    <source>
        <strain evidence="1 2">E</strain>
    </source>
</reference>
<protein>
    <submittedName>
        <fullName evidence="1">Uncharacterized protein</fullName>
    </submittedName>
</protein>
<sequence length="150" mass="17112">MFVEQSKETKFCTSIARKDCLRWSATLDTPTEDLIRERSPTTITRDPSPQPRFTSTSIRRNEATPIWEKQKNTAGRNCNQGGSASNCFRTFHSLRGPLTRYKTSHHGKRSLLHLQIWPRELQATVCLLRGITTACSFWHHAGGLCPLLRT</sequence>
<evidence type="ECO:0000313" key="2">
    <source>
        <dbReference type="Proteomes" id="UP000235371"/>
    </source>
</evidence>
<gene>
    <name evidence="1" type="ORF">K444DRAFT_431160</name>
</gene>
<dbReference type="Proteomes" id="UP000235371">
    <property type="component" value="Unassembled WGS sequence"/>
</dbReference>
<evidence type="ECO:0000313" key="1">
    <source>
        <dbReference type="EMBL" id="PMD58354.1"/>
    </source>
</evidence>
<accession>A0A2J6T5Q4</accession>
<keyword evidence="2" id="KW-1185">Reference proteome</keyword>